<dbReference type="EMBL" id="MCFN01000082">
    <property type="protein sequence ID" value="OXB65756.1"/>
    <property type="molecule type" value="Genomic_DNA"/>
</dbReference>
<sequence>DFPGAASETVILQEGEDLNLHCTLSDDSRAARQWLNPRGFSIFLNNHRALRDQRYKLIHYSEDELSIRLSNVTVHDEGVYKCFYYSMPLESKMTTVKVLAAPSKPVLQASRDTEGRVTLSCYTQGCKPQAQVTWLLDNGTQLPGDTRHKLEADGKKWTTTSTLTVLAYGPNATASCLVHHKALRGGKLTVPFHFEDIPDTVANTTPAPTALEVDTNVSESVQPTAFRTLVFPPVTTAESDLNSYTDFSPSYPQHNGMSFTFIFYSFYGVKYIKKAGEPKGLEQHHLQQESQLGRQLTTSLTVCYIGRRALVMSPGQPFPHVGCSAFKPVEKIWNFQASLLRNTTLLFISLGTETALDGTAAEEVFRTEASFPSENATLISIVTFDQAHISKASFSTLGHAPASFTEQDVKSEGMSKEKHFLLPLLVAVLIVLLLIIVVLFTKKLIKAHGVWKRENETSDQTLESCKSKSNEESQGHEKNGQVVNQKSNMQYVTEGYMESTQKDPSEKKTAIPEEQLACGRETDV</sequence>
<protein>
    <recommendedName>
        <fullName evidence="11">Ig-like domain-containing protein</fullName>
    </recommendedName>
</protein>
<dbReference type="InterPro" id="IPR013783">
    <property type="entry name" value="Ig-like_fold"/>
</dbReference>
<dbReference type="PROSITE" id="PS50835">
    <property type="entry name" value="IG_LIKE"/>
    <property type="match status" value="2"/>
</dbReference>
<keyword evidence="3" id="KW-0732">Signal</keyword>
<evidence type="ECO:0000256" key="10">
    <source>
        <dbReference type="SAM" id="Phobius"/>
    </source>
</evidence>
<evidence type="ECO:0000256" key="3">
    <source>
        <dbReference type="ARBA" id="ARBA00022729"/>
    </source>
</evidence>
<comment type="caution">
    <text evidence="12">The sequence shown here is derived from an EMBL/GenBank/DDBJ whole genome shotgun (WGS) entry which is preliminary data.</text>
</comment>
<evidence type="ECO:0000256" key="1">
    <source>
        <dbReference type="ARBA" id="ARBA00004167"/>
    </source>
</evidence>
<dbReference type="Pfam" id="PF07686">
    <property type="entry name" value="V-set"/>
    <property type="match status" value="1"/>
</dbReference>
<evidence type="ECO:0000256" key="7">
    <source>
        <dbReference type="ARBA" id="ARBA00023157"/>
    </source>
</evidence>
<feature type="transmembrane region" description="Helical" evidence="10">
    <location>
        <begin position="420"/>
        <end position="440"/>
    </location>
</feature>
<dbReference type="InterPro" id="IPR036179">
    <property type="entry name" value="Ig-like_dom_sf"/>
</dbReference>
<dbReference type="SMART" id="SM00409">
    <property type="entry name" value="IG"/>
    <property type="match status" value="1"/>
</dbReference>
<dbReference type="Pfam" id="PF08205">
    <property type="entry name" value="C2-set_2"/>
    <property type="match status" value="1"/>
</dbReference>
<dbReference type="Proteomes" id="UP000198323">
    <property type="component" value="Unassembled WGS sequence"/>
</dbReference>
<dbReference type="AlphaFoldDB" id="A0A226NDZ7"/>
<dbReference type="PANTHER" id="PTHR47118">
    <property type="entry name" value="CYTOTOXIC AND REGULATORY T-CELL MOLECULE"/>
    <property type="match status" value="1"/>
</dbReference>
<comment type="subcellular location">
    <subcellularLocation>
        <location evidence="1">Membrane</location>
        <topology evidence="1">Single-pass membrane protein</topology>
    </subcellularLocation>
</comment>
<evidence type="ECO:0000256" key="6">
    <source>
        <dbReference type="ARBA" id="ARBA00023136"/>
    </source>
</evidence>
<dbReference type="GO" id="GO:0005886">
    <property type="term" value="C:plasma membrane"/>
    <property type="evidence" value="ECO:0007669"/>
    <property type="project" value="TreeGrafter"/>
</dbReference>
<keyword evidence="8" id="KW-0393">Immunoglobulin domain</keyword>
<dbReference type="STRING" id="9009.A0A226NDZ7"/>
<organism evidence="12 13">
    <name type="scientific">Callipepla squamata</name>
    <name type="common">Scaled quail</name>
    <dbReference type="NCBI Taxonomy" id="9009"/>
    <lineage>
        <taxon>Eukaryota</taxon>
        <taxon>Metazoa</taxon>
        <taxon>Chordata</taxon>
        <taxon>Craniata</taxon>
        <taxon>Vertebrata</taxon>
        <taxon>Euteleostomi</taxon>
        <taxon>Archelosauria</taxon>
        <taxon>Archosauria</taxon>
        <taxon>Dinosauria</taxon>
        <taxon>Saurischia</taxon>
        <taxon>Theropoda</taxon>
        <taxon>Coelurosauria</taxon>
        <taxon>Aves</taxon>
        <taxon>Neognathae</taxon>
        <taxon>Galloanserae</taxon>
        <taxon>Galliformes</taxon>
        <taxon>Odontophoridae</taxon>
        <taxon>Callipepla</taxon>
    </lineage>
</organism>
<evidence type="ECO:0000313" key="13">
    <source>
        <dbReference type="Proteomes" id="UP000198323"/>
    </source>
</evidence>
<dbReference type="Gene3D" id="2.60.40.10">
    <property type="entry name" value="Immunoglobulins"/>
    <property type="match status" value="2"/>
</dbReference>
<dbReference type="InterPro" id="IPR003599">
    <property type="entry name" value="Ig_sub"/>
</dbReference>
<feature type="compositionally biased region" description="Basic and acidic residues" evidence="9">
    <location>
        <begin position="500"/>
        <end position="511"/>
    </location>
</feature>
<evidence type="ECO:0000256" key="4">
    <source>
        <dbReference type="ARBA" id="ARBA00022737"/>
    </source>
</evidence>
<evidence type="ECO:0000256" key="2">
    <source>
        <dbReference type="ARBA" id="ARBA00022692"/>
    </source>
</evidence>
<dbReference type="InterPro" id="IPR013106">
    <property type="entry name" value="Ig_V-set"/>
</dbReference>
<dbReference type="OrthoDB" id="10006996at2759"/>
<dbReference type="InterPro" id="IPR007110">
    <property type="entry name" value="Ig-like_dom"/>
</dbReference>
<feature type="compositionally biased region" description="Polar residues" evidence="9">
    <location>
        <begin position="481"/>
        <end position="491"/>
    </location>
</feature>
<dbReference type="GO" id="GO:0005102">
    <property type="term" value="F:signaling receptor binding"/>
    <property type="evidence" value="ECO:0007669"/>
    <property type="project" value="TreeGrafter"/>
</dbReference>
<keyword evidence="7" id="KW-1015">Disulfide bond</keyword>
<dbReference type="GO" id="GO:0008037">
    <property type="term" value="P:cell recognition"/>
    <property type="evidence" value="ECO:0007669"/>
    <property type="project" value="TreeGrafter"/>
</dbReference>
<dbReference type="SUPFAM" id="SSF48726">
    <property type="entry name" value="Immunoglobulin"/>
    <property type="match status" value="2"/>
</dbReference>
<dbReference type="PANTHER" id="PTHR47118:SF1">
    <property type="entry name" value="CYTOTOXIC AND REGULATORY T-CELL MOLECULE"/>
    <property type="match status" value="1"/>
</dbReference>
<name>A0A226NDZ7_CALSU</name>
<keyword evidence="6 10" id="KW-0472">Membrane</keyword>
<dbReference type="InterPro" id="IPR013162">
    <property type="entry name" value="CD80_C2-set"/>
</dbReference>
<keyword evidence="4" id="KW-0677">Repeat</keyword>
<evidence type="ECO:0000256" key="5">
    <source>
        <dbReference type="ARBA" id="ARBA00022989"/>
    </source>
</evidence>
<gene>
    <name evidence="12" type="ORF">ASZ78_004432</name>
</gene>
<dbReference type="InterPro" id="IPR053096">
    <property type="entry name" value="CRTAM"/>
</dbReference>
<feature type="domain" description="Ig-like" evidence="11">
    <location>
        <begin position="3"/>
        <end position="82"/>
    </location>
</feature>
<feature type="region of interest" description="Disordered" evidence="9">
    <location>
        <begin position="456"/>
        <end position="524"/>
    </location>
</feature>
<keyword evidence="2 10" id="KW-0812">Transmembrane</keyword>
<evidence type="ECO:0000259" key="11">
    <source>
        <dbReference type="PROSITE" id="PS50835"/>
    </source>
</evidence>
<evidence type="ECO:0000313" key="12">
    <source>
        <dbReference type="EMBL" id="OXB65756.1"/>
    </source>
</evidence>
<dbReference type="FunFam" id="2.60.40.10:FF:000013">
    <property type="entry name" value="cell adhesion molecule 1 isoform X1"/>
    <property type="match status" value="1"/>
</dbReference>
<keyword evidence="5 10" id="KW-1133">Transmembrane helix</keyword>
<dbReference type="GO" id="GO:0002860">
    <property type="term" value="P:positive regulation of natural killer cell mediated cytotoxicity directed against tumor cell target"/>
    <property type="evidence" value="ECO:0007669"/>
    <property type="project" value="TreeGrafter"/>
</dbReference>
<proteinExistence type="predicted"/>
<feature type="domain" description="Ig-like" evidence="11">
    <location>
        <begin position="105"/>
        <end position="189"/>
    </location>
</feature>
<accession>A0A226NDZ7</accession>
<dbReference type="GO" id="GO:0002355">
    <property type="term" value="P:detection of tumor cell"/>
    <property type="evidence" value="ECO:0007669"/>
    <property type="project" value="TreeGrafter"/>
</dbReference>
<feature type="compositionally biased region" description="Basic and acidic residues" evidence="9">
    <location>
        <begin position="465"/>
        <end position="479"/>
    </location>
</feature>
<keyword evidence="13" id="KW-1185">Reference proteome</keyword>
<feature type="non-terminal residue" evidence="12">
    <location>
        <position position="1"/>
    </location>
</feature>
<evidence type="ECO:0000256" key="8">
    <source>
        <dbReference type="ARBA" id="ARBA00023319"/>
    </source>
</evidence>
<evidence type="ECO:0000256" key="9">
    <source>
        <dbReference type="SAM" id="MobiDB-lite"/>
    </source>
</evidence>
<reference evidence="12 13" key="1">
    <citation type="submission" date="2016-07" db="EMBL/GenBank/DDBJ databases">
        <title>Disparate Historic Effective Population Sizes Predicted by Modern Levels of Genome Diversity for the Scaled Quail (Callipepla squamata) and the Northern Bobwhite (Colinus virginianus): Inferences from First and Second Generation Draft Genome Assemblies for Sympatric New World Quail.</title>
        <authorList>
            <person name="Oldeschulte D.L."/>
            <person name="Halley Y.A."/>
            <person name="Bhattarai E.K."/>
            <person name="Brashear W.A."/>
            <person name="Hill J."/>
            <person name="Metz R.P."/>
            <person name="Johnson C.D."/>
            <person name="Rollins D."/>
            <person name="Peterson M.J."/>
            <person name="Bickhart D.M."/>
            <person name="Decker J.E."/>
            <person name="Seabury C.M."/>
        </authorList>
    </citation>
    <scope>NUCLEOTIDE SEQUENCE [LARGE SCALE GENOMIC DNA]</scope>
    <source>
        <strain evidence="12 13">Texas</strain>
        <tissue evidence="12">Leg muscle</tissue>
    </source>
</reference>